<feature type="chain" id="PRO_5038817405" evidence="1">
    <location>
        <begin position="22"/>
        <end position="238"/>
    </location>
</feature>
<feature type="domain" description="SGNH hydrolase-type esterase" evidence="2">
    <location>
        <begin position="59"/>
        <end position="224"/>
    </location>
</feature>
<evidence type="ECO:0000256" key="1">
    <source>
        <dbReference type="SAM" id="SignalP"/>
    </source>
</evidence>
<accession>A0A3N2ATE6</accession>
<dbReference type="InterPro" id="IPR013830">
    <property type="entry name" value="SGNH_hydro"/>
</dbReference>
<dbReference type="InterPro" id="IPR051532">
    <property type="entry name" value="Ester_Hydrolysis_Enzymes"/>
</dbReference>
<name>A0A3N2ATE6_9MICO</name>
<dbReference type="Proteomes" id="UP000275456">
    <property type="component" value="Unassembled WGS sequence"/>
</dbReference>
<dbReference type="SUPFAM" id="SSF52266">
    <property type="entry name" value="SGNH hydrolase"/>
    <property type="match status" value="1"/>
</dbReference>
<evidence type="ECO:0000259" key="2">
    <source>
        <dbReference type="Pfam" id="PF13472"/>
    </source>
</evidence>
<dbReference type="Pfam" id="PF13472">
    <property type="entry name" value="Lipase_GDSL_2"/>
    <property type="match status" value="1"/>
</dbReference>
<dbReference type="EMBL" id="RKHJ01000001">
    <property type="protein sequence ID" value="ROR66256.1"/>
    <property type="molecule type" value="Genomic_DNA"/>
</dbReference>
<evidence type="ECO:0000313" key="4">
    <source>
        <dbReference type="Proteomes" id="UP000275456"/>
    </source>
</evidence>
<sequence>MSRRAKAIAAILAAVALAAIAALLLLPRSAAPDPSGTPTATAARTASTSAPDDAPLAVFIGDSYTVGTATPISGAGFPAMLGELRGWRVQNLAIAGTGYSTGRADGACASSGCQSYIGVLPRAVDADPDILVVSGGRNDLQRAHVEAAVTAFYAEVRRQLPDVRLIVTSPLWDDSPTPDALLALRERVAAAAENAGAEYLDLGDLFLDRPDLIASDDLHPNEEGLALIARRIDELLAR</sequence>
<dbReference type="PANTHER" id="PTHR30383">
    <property type="entry name" value="THIOESTERASE 1/PROTEASE 1/LYSOPHOSPHOLIPASE L1"/>
    <property type="match status" value="1"/>
</dbReference>
<dbReference type="Gene3D" id="3.40.50.1110">
    <property type="entry name" value="SGNH hydrolase"/>
    <property type="match status" value="1"/>
</dbReference>
<keyword evidence="1" id="KW-0732">Signal</keyword>
<dbReference type="PANTHER" id="PTHR30383:SF5">
    <property type="entry name" value="SGNH HYDROLASE-TYPE ESTERASE DOMAIN-CONTAINING PROTEIN"/>
    <property type="match status" value="1"/>
</dbReference>
<protein>
    <submittedName>
        <fullName evidence="3">Lysophospholipase L1-like esterase</fullName>
    </submittedName>
</protein>
<dbReference type="GO" id="GO:0004622">
    <property type="term" value="F:phosphatidylcholine lysophospholipase activity"/>
    <property type="evidence" value="ECO:0007669"/>
    <property type="project" value="TreeGrafter"/>
</dbReference>
<gene>
    <name evidence="3" type="ORF">EDD26_1638</name>
</gene>
<organism evidence="3 4">
    <name type="scientific">Agrococcus jenensis</name>
    <dbReference type="NCBI Taxonomy" id="46353"/>
    <lineage>
        <taxon>Bacteria</taxon>
        <taxon>Bacillati</taxon>
        <taxon>Actinomycetota</taxon>
        <taxon>Actinomycetes</taxon>
        <taxon>Micrococcales</taxon>
        <taxon>Microbacteriaceae</taxon>
        <taxon>Agrococcus</taxon>
    </lineage>
</organism>
<dbReference type="InterPro" id="IPR036514">
    <property type="entry name" value="SGNH_hydro_sf"/>
</dbReference>
<dbReference type="RefSeq" id="WP_123697263.1">
    <property type="nucleotide sequence ID" value="NZ_RKHJ01000001.1"/>
</dbReference>
<reference evidence="3 4" key="1">
    <citation type="submission" date="2018-11" db="EMBL/GenBank/DDBJ databases">
        <title>Sequencing the genomes of 1000 actinobacteria strains.</title>
        <authorList>
            <person name="Klenk H.-P."/>
        </authorList>
    </citation>
    <scope>NUCLEOTIDE SEQUENCE [LARGE SCALE GENOMIC DNA]</scope>
    <source>
        <strain evidence="3 4">DSM 9580</strain>
    </source>
</reference>
<dbReference type="AlphaFoldDB" id="A0A3N2ATE6"/>
<keyword evidence="4" id="KW-1185">Reference proteome</keyword>
<comment type="caution">
    <text evidence="3">The sequence shown here is derived from an EMBL/GenBank/DDBJ whole genome shotgun (WGS) entry which is preliminary data.</text>
</comment>
<dbReference type="CDD" id="cd00229">
    <property type="entry name" value="SGNH_hydrolase"/>
    <property type="match status" value="1"/>
</dbReference>
<feature type="signal peptide" evidence="1">
    <location>
        <begin position="1"/>
        <end position="21"/>
    </location>
</feature>
<proteinExistence type="predicted"/>
<dbReference type="OrthoDB" id="8215557at2"/>
<evidence type="ECO:0000313" key="3">
    <source>
        <dbReference type="EMBL" id="ROR66256.1"/>
    </source>
</evidence>